<dbReference type="EMBL" id="MU005786">
    <property type="protein sequence ID" value="KAF2703667.1"/>
    <property type="molecule type" value="Genomic_DNA"/>
</dbReference>
<reference evidence="1" key="1">
    <citation type="journal article" date="2020" name="Stud. Mycol.">
        <title>101 Dothideomycetes genomes: a test case for predicting lifestyles and emergence of pathogens.</title>
        <authorList>
            <person name="Haridas S."/>
            <person name="Albert R."/>
            <person name="Binder M."/>
            <person name="Bloem J."/>
            <person name="Labutti K."/>
            <person name="Salamov A."/>
            <person name="Andreopoulos B."/>
            <person name="Baker S."/>
            <person name="Barry K."/>
            <person name="Bills G."/>
            <person name="Bluhm B."/>
            <person name="Cannon C."/>
            <person name="Castanera R."/>
            <person name="Culley D."/>
            <person name="Daum C."/>
            <person name="Ezra D."/>
            <person name="Gonzalez J."/>
            <person name="Henrissat B."/>
            <person name="Kuo A."/>
            <person name="Liang C."/>
            <person name="Lipzen A."/>
            <person name="Lutzoni F."/>
            <person name="Magnuson J."/>
            <person name="Mondo S."/>
            <person name="Nolan M."/>
            <person name="Ohm R."/>
            <person name="Pangilinan J."/>
            <person name="Park H.-J."/>
            <person name="Ramirez L."/>
            <person name="Alfaro M."/>
            <person name="Sun H."/>
            <person name="Tritt A."/>
            <person name="Yoshinaga Y."/>
            <person name="Zwiers L.-H."/>
            <person name="Turgeon B."/>
            <person name="Goodwin S."/>
            <person name="Spatafora J."/>
            <person name="Crous P."/>
            <person name="Grigoriev I."/>
        </authorList>
    </citation>
    <scope>NUCLEOTIDE SEQUENCE</scope>
    <source>
        <strain evidence="1">CBS 279.74</strain>
    </source>
</reference>
<sequence>MEMEGVVVERRARHRSWRAPQHAHGQITTRDFQRTFSPEPIRHNPLPFFGDEILQLGRERRRIPDIVATPPTYRLEDSNTPEPAPEYSLYDPNCPRRADVGCELSEENHTRTRLRLWRGHASTNNSHGTGKPMKVLEKIDGHMKEMSRVVREAPEKLWNHRAKQKLTWLKKHNYLSDQERLLTSDLRR</sequence>
<dbReference type="OrthoDB" id="3801023at2759"/>
<evidence type="ECO:0000313" key="1">
    <source>
        <dbReference type="EMBL" id="KAF2703667.1"/>
    </source>
</evidence>
<keyword evidence="2" id="KW-1185">Reference proteome</keyword>
<protein>
    <submittedName>
        <fullName evidence="1">Uncharacterized protein</fullName>
    </submittedName>
</protein>
<dbReference type="Proteomes" id="UP000799428">
    <property type="component" value="Unassembled WGS sequence"/>
</dbReference>
<proteinExistence type="predicted"/>
<organism evidence="1 2">
    <name type="scientific">Pleomassaria siparia CBS 279.74</name>
    <dbReference type="NCBI Taxonomy" id="1314801"/>
    <lineage>
        <taxon>Eukaryota</taxon>
        <taxon>Fungi</taxon>
        <taxon>Dikarya</taxon>
        <taxon>Ascomycota</taxon>
        <taxon>Pezizomycotina</taxon>
        <taxon>Dothideomycetes</taxon>
        <taxon>Pleosporomycetidae</taxon>
        <taxon>Pleosporales</taxon>
        <taxon>Pleomassariaceae</taxon>
        <taxon>Pleomassaria</taxon>
    </lineage>
</organism>
<evidence type="ECO:0000313" key="2">
    <source>
        <dbReference type="Proteomes" id="UP000799428"/>
    </source>
</evidence>
<gene>
    <name evidence="1" type="ORF">K504DRAFT_175118</name>
</gene>
<accession>A0A6G1JU22</accession>
<dbReference type="AlphaFoldDB" id="A0A6G1JU22"/>
<name>A0A6G1JU22_9PLEO</name>